<gene>
    <name evidence="2" type="ORF">ACE02W_07170</name>
</gene>
<feature type="domain" description="Phage tail assembly chaperone-like" evidence="1">
    <location>
        <begin position="12"/>
        <end position="69"/>
    </location>
</feature>
<dbReference type="InterPro" id="IPR031893">
    <property type="entry name" value="Phage_tail_APC"/>
</dbReference>
<comment type="caution">
    <text evidence="2">The sequence shown here is derived from an EMBL/GenBank/DDBJ whole genome shotgun (WGS) entry which is preliminary data.</text>
</comment>
<proteinExistence type="predicted"/>
<sequence>MSHEEFKAKQMAELKLTRNRLLRETDWAMTVDAPLSAEKVEEFKAYRQALRDIPQTYSDPDAVVWPEKPTI</sequence>
<evidence type="ECO:0000313" key="2">
    <source>
        <dbReference type="EMBL" id="MFB2619575.1"/>
    </source>
</evidence>
<organism evidence="2 3">
    <name type="scientific">Shewanella mangrovisoli</name>
    <dbReference type="NCBI Taxonomy" id="2864211"/>
    <lineage>
        <taxon>Bacteria</taxon>
        <taxon>Pseudomonadati</taxon>
        <taxon>Pseudomonadota</taxon>
        <taxon>Gammaproteobacteria</taxon>
        <taxon>Alteromonadales</taxon>
        <taxon>Shewanellaceae</taxon>
        <taxon>Shewanella</taxon>
    </lineage>
</organism>
<reference evidence="2 3" key="1">
    <citation type="submission" date="2024-09" db="EMBL/GenBank/DDBJ databases">
        <authorList>
            <person name="Zhang Y."/>
        </authorList>
    </citation>
    <scope>NUCLEOTIDE SEQUENCE [LARGE SCALE GENOMIC DNA]</scope>
    <source>
        <strain evidence="2 3">ZJ318</strain>
    </source>
</reference>
<evidence type="ECO:0000259" key="1">
    <source>
        <dbReference type="Pfam" id="PF16778"/>
    </source>
</evidence>
<evidence type="ECO:0000313" key="3">
    <source>
        <dbReference type="Proteomes" id="UP001576708"/>
    </source>
</evidence>
<protein>
    <submittedName>
        <fullName evidence="2">Tail fiber assembly protein</fullName>
    </submittedName>
</protein>
<keyword evidence="3" id="KW-1185">Reference proteome</keyword>
<accession>A0ABV4VH08</accession>
<dbReference type="Pfam" id="PF16778">
    <property type="entry name" value="Phage_tail_APC"/>
    <property type="match status" value="1"/>
</dbReference>
<dbReference type="RefSeq" id="WP_342201188.1">
    <property type="nucleotide sequence ID" value="NZ_JBCATE010000002.1"/>
</dbReference>
<dbReference type="Gene3D" id="6.10.140.1310">
    <property type="match status" value="1"/>
</dbReference>
<name>A0ABV4VH08_9GAMM</name>
<dbReference type="Proteomes" id="UP001576708">
    <property type="component" value="Unassembled WGS sequence"/>
</dbReference>
<dbReference type="EMBL" id="JBHFGU010000002">
    <property type="protein sequence ID" value="MFB2619575.1"/>
    <property type="molecule type" value="Genomic_DNA"/>
</dbReference>